<dbReference type="AlphaFoldDB" id="A0A810N9F4"/>
<name>A0A810N9F4_9ACTN</name>
<evidence type="ECO:0000313" key="3">
    <source>
        <dbReference type="Proteomes" id="UP000680866"/>
    </source>
</evidence>
<organism evidence="2 3">
    <name type="scientific">Polymorphospora rubra</name>
    <dbReference type="NCBI Taxonomy" id="338584"/>
    <lineage>
        <taxon>Bacteria</taxon>
        <taxon>Bacillati</taxon>
        <taxon>Actinomycetota</taxon>
        <taxon>Actinomycetes</taxon>
        <taxon>Micromonosporales</taxon>
        <taxon>Micromonosporaceae</taxon>
        <taxon>Polymorphospora</taxon>
    </lineage>
</organism>
<dbReference type="Proteomes" id="UP000680866">
    <property type="component" value="Chromosome"/>
</dbReference>
<evidence type="ECO:0000313" key="2">
    <source>
        <dbReference type="EMBL" id="BCJ68759.1"/>
    </source>
</evidence>
<accession>A0A810N9F4</accession>
<proteinExistence type="predicted"/>
<dbReference type="EMBL" id="AP023359">
    <property type="protein sequence ID" value="BCJ68759.1"/>
    <property type="molecule type" value="Genomic_DNA"/>
</dbReference>
<feature type="region of interest" description="Disordered" evidence="1">
    <location>
        <begin position="66"/>
        <end position="86"/>
    </location>
</feature>
<sequence>MPIASDVAHAGGGDGPAYASGPPPPVPGVQPSHLMDLERLWSPWQRQTFWIGGRLRAATEQAAVRARWGPGSARTDHTAAAPLIKE</sequence>
<dbReference type="KEGG" id="pry:Prubr_57800"/>
<feature type="region of interest" description="Disordered" evidence="1">
    <location>
        <begin position="1"/>
        <end position="31"/>
    </location>
</feature>
<gene>
    <name evidence="2" type="ORF">Prubr_57800</name>
</gene>
<reference evidence="2" key="1">
    <citation type="submission" date="2020-08" db="EMBL/GenBank/DDBJ databases">
        <title>Whole genome shotgun sequence of Polymorphospora rubra NBRC 101157.</title>
        <authorList>
            <person name="Komaki H."/>
            <person name="Tamura T."/>
        </authorList>
    </citation>
    <scope>NUCLEOTIDE SEQUENCE</scope>
    <source>
        <strain evidence="2">NBRC 101157</strain>
    </source>
</reference>
<keyword evidence="3" id="KW-1185">Reference proteome</keyword>
<protein>
    <submittedName>
        <fullName evidence="2">Uncharacterized protein</fullName>
    </submittedName>
</protein>
<evidence type="ECO:0000256" key="1">
    <source>
        <dbReference type="SAM" id="MobiDB-lite"/>
    </source>
</evidence>